<reference evidence="2" key="1">
    <citation type="submission" date="2022-03" db="EMBL/GenBank/DDBJ databases">
        <authorList>
            <person name="Alioto T."/>
            <person name="Alioto T."/>
            <person name="Gomez Garrido J."/>
        </authorList>
    </citation>
    <scope>NUCLEOTIDE SEQUENCE</scope>
</reference>
<evidence type="ECO:0000313" key="3">
    <source>
        <dbReference type="Proteomes" id="UP001295444"/>
    </source>
</evidence>
<evidence type="ECO:0000256" key="1">
    <source>
        <dbReference type="SAM" id="MobiDB-lite"/>
    </source>
</evidence>
<dbReference type="EMBL" id="OW240916">
    <property type="protein sequence ID" value="CAH2295724.1"/>
    <property type="molecule type" value="Genomic_DNA"/>
</dbReference>
<dbReference type="Proteomes" id="UP001295444">
    <property type="component" value="Chromosome 05"/>
</dbReference>
<protein>
    <submittedName>
        <fullName evidence="2">Uncharacterized protein</fullName>
    </submittedName>
</protein>
<dbReference type="AlphaFoldDB" id="A0AAD1SBY1"/>
<evidence type="ECO:0000313" key="2">
    <source>
        <dbReference type="EMBL" id="CAH2295724.1"/>
    </source>
</evidence>
<feature type="region of interest" description="Disordered" evidence="1">
    <location>
        <begin position="1"/>
        <end position="35"/>
    </location>
</feature>
<name>A0AAD1SBY1_PELCU</name>
<sequence length="128" mass="13935">RPPPIDMGKRASAIPARARIKQRKKPYPPHGKKVAIHATGLGPKAIHPGLCTTTSRHAVTRHPPELRSQMGHHSAQSPHPLGILTYCKQNRHLGGFRDQALYTACSSASNHMGTLHLPAYCFLIMGIG</sequence>
<proteinExistence type="predicted"/>
<feature type="non-terminal residue" evidence="2">
    <location>
        <position position="1"/>
    </location>
</feature>
<organism evidence="2 3">
    <name type="scientific">Pelobates cultripes</name>
    <name type="common">Western spadefoot toad</name>
    <dbReference type="NCBI Taxonomy" id="61616"/>
    <lineage>
        <taxon>Eukaryota</taxon>
        <taxon>Metazoa</taxon>
        <taxon>Chordata</taxon>
        <taxon>Craniata</taxon>
        <taxon>Vertebrata</taxon>
        <taxon>Euteleostomi</taxon>
        <taxon>Amphibia</taxon>
        <taxon>Batrachia</taxon>
        <taxon>Anura</taxon>
        <taxon>Pelobatoidea</taxon>
        <taxon>Pelobatidae</taxon>
        <taxon>Pelobates</taxon>
    </lineage>
</organism>
<gene>
    <name evidence="2" type="ORF">PECUL_23A024372</name>
</gene>
<feature type="compositionally biased region" description="Basic residues" evidence="1">
    <location>
        <begin position="18"/>
        <end position="35"/>
    </location>
</feature>
<accession>A0AAD1SBY1</accession>
<keyword evidence="3" id="KW-1185">Reference proteome</keyword>